<keyword evidence="3 11" id="KW-0813">Transport</keyword>
<organism evidence="16 17">
    <name type="scientific">Pseudoduganella violacea</name>
    <dbReference type="NCBI Taxonomy" id="1715466"/>
    <lineage>
        <taxon>Bacteria</taxon>
        <taxon>Pseudomonadati</taxon>
        <taxon>Pseudomonadota</taxon>
        <taxon>Betaproteobacteria</taxon>
        <taxon>Burkholderiales</taxon>
        <taxon>Oxalobacteraceae</taxon>
        <taxon>Telluria group</taxon>
        <taxon>Pseudoduganella</taxon>
    </lineage>
</organism>
<dbReference type="GO" id="GO:0009279">
    <property type="term" value="C:cell outer membrane"/>
    <property type="evidence" value="ECO:0007669"/>
    <property type="project" value="UniProtKB-SubCell"/>
</dbReference>
<evidence type="ECO:0000256" key="4">
    <source>
        <dbReference type="ARBA" id="ARBA00022452"/>
    </source>
</evidence>
<keyword evidence="4 11" id="KW-1134">Transmembrane beta strand</keyword>
<keyword evidence="17" id="KW-1185">Reference proteome</keyword>
<dbReference type="InterPro" id="IPR000531">
    <property type="entry name" value="Beta-barrel_TonB"/>
</dbReference>
<dbReference type="GO" id="GO:0044718">
    <property type="term" value="P:siderophore transmembrane transport"/>
    <property type="evidence" value="ECO:0007669"/>
    <property type="project" value="TreeGrafter"/>
</dbReference>
<evidence type="ECO:0000256" key="8">
    <source>
        <dbReference type="ARBA" id="ARBA00023136"/>
    </source>
</evidence>
<sequence length="671" mass="73882">MNQRGKQPQLRKAGQGILAAAILAAFGSSPAWAHGEDDGSAFELGTITIMGKRPQAGEVGEDQVASVVSRQEMQRFNRDNVGDALNLLSGVTLSNNSRNEKTISVRGFDARQVPLFIDGIPVYVPYDGYVDFNRFSTADLAAIQVAKGFSSVAYGANTMGGAINLISRKPTKALEGDASIGFAEGSERQASANVGTRQGRWYLQAGVSWLRSDSFPLSSDFRPTASEDGGERNNAYRKDSKVSLKVGFIPNASDEYAVSYYKQDGKKGQPPSTDPTAARYWKWPYWDKESLYFISNTALGRSELLQVRLYHDRYGNEVDSYTNGSYATLKPSGSGSVGTGRSIYKDKTNGGSITLESSRWDAHSLRLVAHFKSDDHRETDANATLNSNFKDEFLSYAVEDNIQLSPSFMLALGAGRHEQRAKTVYSLGNPYSVPGRKSANNLQAGLYYDWSGIGRLYATAAKKTRLPKLKDRYSQRLGSFIENPNLQAEEALNYEIGYQGRAWSGAKAEAALFYSDVSDKIQSQPNVVGNKSQMRNIGKVHLSGLELGVSGQYASWLEYGANFTYTELKNVSNPAVKLTDIPRRKLTAHALLRPMDRLELIAFIENNSGRWANNALELSGFTTANLKANYHFTRQLALEAGVNNVADRNYALADGFPSAGRNWFANIRYQY</sequence>
<dbReference type="PROSITE" id="PS52016">
    <property type="entry name" value="TONB_DEPENDENT_REC_3"/>
    <property type="match status" value="1"/>
</dbReference>
<evidence type="ECO:0000259" key="14">
    <source>
        <dbReference type="Pfam" id="PF00593"/>
    </source>
</evidence>
<reference evidence="16 17" key="1">
    <citation type="submission" date="2020-08" db="EMBL/GenBank/DDBJ databases">
        <title>Genomic Encyclopedia of Type Strains, Phase III (KMG-III): the genomes of soil and plant-associated and newly described type strains.</title>
        <authorList>
            <person name="Whitman W."/>
        </authorList>
    </citation>
    <scope>NUCLEOTIDE SEQUENCE [LARGE SCALE GENOMIC DNA]</scope>
    <source>
        <strain evidence="16 17">CECT 8897</strain>
    </source>
</reference>
<evidence type="ECO:0000256" key="12">
    <source>
        <dbReference type="RuleBase" id="RU003357"/>
    </source>
</evidence>
<dbReference type="EMBL" id="JACHXD010000001">
    <property type="protein sequence ID" value="MBB3117320.1"/>
    <property type="molecule type" value="Genomic_DNA"/>
</dbReference>
<evidence type="ECO:0000256" key="13">
    <source>
        <dbReference type="SAM" id="SignalP"/>
    </source>
</evidence>
<dbReference type="Gene3D" id="2.170.130.10">
    <property type="entry name" value="TonB-dependent receptor, plug domain"/>
    <property type="match status" value="1"/>
</dbReference>
<keyword evidence="9 16" id="KW-0675">Receptor</keyword>
<dbReference type="AlphaFoldDB" id="A0A7W5FS36"/>
<evidence type="ECO:0000313" key="17">
    <source>
        <dbReference type="Proteomes" id="UP000541535"/>
    </source>
</evidence>
<dbReference type="InterPro" id="IPR036942">
    <property type="entry name" value="Beta-barrel_TonB_sf"/>
</dbReference>
<protein>
    <submittedName>
        <fullName evidence="16">Iron complex outermembrane receptor protein</fullName>
    </submittedName>
</protein>
<evidence type="ECO:0000256" key="11">
    <source>
        <dbReference type="PROSITE-ProRule" id="PRU01360"/>
    </source>
</evidence>
<keyword evidence="8 11" id="KW-0472">Membrane</keyword>
<dbReference type="Gene3D" id="2.40.170.20">
    <property type="entry name" value="TonB-dependent receptor, beta-barrel domain"/>
    <property type="match status" value="1"/>
</dbReference>
<dbReference type="CDD" id="cd01347">
    <property type="entry name" value="ligand_gated_channel"/>
    <property type="match status" value="1"/>
</dbReference>
<keyword evidence="6 13" id="KW-0732">Signal</keyword>
<dbReference type="PANTHER" id="PTHR30069">
    <property type="entry name" value="TONB-DEPENDENT OUTER MEMBRANE RECEPTOR"/>
    <property type="match status" value="1"/>
</dbReference>
<accession>A0A7W5FS36</accession>
<evidence type="ECO:0000256" key="6">
    <source>
        <dbReference type="ARBA" id="ARBA00022729"/>
    </source>
</evidence>
<feature type="domain" description="TonB-dependent receptor-like beta-barrel" evidence="14">
    <location>
        <begin position="252"/>
        <end position="645"/>
    </location>
</feature>
<comment type="caution">
    <text evidence="16">The sequence shown here is derived from an EMBL/GenBank/DDBJ whole genome shotgun (WGS) entry which is preliminary data.</text>
</comment>
<name>A0A7W5FS36_9BURK</name>
<evidence type="ECO:0000256" key="10">
    <source>
        <dbReference type="ARBA" id="ARBA00023237"/>
    </source>
</evidence>
<evidence type="ECO:0000256" key="3">
    <source>
        <dbReference type="ARBA" id="ARBA00022448"/>
    </source>
</evidence>
<feature type="chain" id="PRO_5030650725" evidence="13">
    <location>
        <begin position="34"/>
        <end position="671"/>
    </location>
</feature>
<dbReference type="Proteomes" id="UP000541535">
    <property type="component" value="Unassembled WGS sequence"/>
</dbReference>
<dbReference type="GO" id="GO:0015344">
    <property type="term" value="F:siderophore uptake transmembrane transporter activity"/>
    <property type="evidence" value="ECO:0007669"/>
    <property type="project" value="TreeGrafter"/>
</dbReference>
<dbReference type="InterPro" id="IPR037066">
    <property type="entry name" value="Plug_dom_sf"/>
</dbReference>
<dbReference type="Pfam" id="PF00593">
    <property type="entry name" value="TonB_dep_Rec_b-barrel"/>
    <property type="match status" value="1"/>
</dbReference>
<dbReference type="Pfam" id="PF07715">
    <property type="entry name" value="Plug"/>
    <property type="match status" value="1"/>
</dbReference>
<keyword evidence="7 12" id="KW-0798">TonB box</keyword>
<evidence type="ECO:0000256" key="7">
    <source>
        <dbReference type="ARBA" id="ARBA00023077"/>
    </source>
</evidence>
<evidence type="ECO:0000256" key="5">
    <source>
        <dbReference type="ARBA" id="ARBA00022692"/>
    </source>
</evidence>
<evidence type="ECO:0000256" key="1">
    <source>
        <dbReference type="ARBA" id="ARBA00004571"/>
    </source>
</evidence>
<feature type="signal peptide" evidence="13">
    <location>
        <begin position="1"/>
        <end position="33"/>
    </location>
</feature>
<evidence type="ECO:0000313" key="16">
    <source>
        <dbReference type="EMBL" id="MBB3117320.1"/>
    </source>
</evidence>
<dbReference type="SUPFAM" id="SSF56935">
    <property type="entry name" value="Porins"/>
    <property type="match status" value="1"/>
</dbReference>
<dbReference type="InterPro" id="IPR039426">
    <property type="entry name" value="TonB-dep_rcpt-like"/>
</dbReference>
<dbReference type="InterPro" id="IPR012910">
    <property type="entry name" value="Plug_dom"/>
</dbReference>
<comment type="similarity">
    <text evidence="2 11 12">Belongs to the TonB-dependent receptor family.</text>
</comment>
<gene>
    <name evidence="16" type="ORF">FHS03_000339</name>
</gene>
<keyword evidence="5 11" id="KW-0812">Transmembrane</keyword>
<evidence type="ECO:0000256" key="2">
    <source>
        <dbReference type="ARBA" id="ARBA00009810"/>
    </source>
</evidence>
<dbReference type="RefSeq" id="WP_183439284.1">
    <property type="nucleotide sequence ID" value="NZ_JACHXD010000001.1"/>
</dbReference>
<feature type="domain" description="TonB-dependent receptor plug" evidence="15">
    <location>
        <begin position="63"/>
        <end position="162"/>
    </location>
</feature>
<evidence type="ECO:0000259" key="15">
    <source>
        <dbReference type="Pfam" id="PF07715"/>
    </source>
</evidence>
<evidence type="ECO:0000256" key="9">
    <source>
        <dbReference type="ARBA" id="ARBA00023170"/>
    </source>
</evidence>
<keyword evidence="10 11" id="KW-0998">Cell outer membrane</keyword>
<proteinExistence type="inferred from homology"/>
<dbReference type="PANTHER" id="PTHR30069:SF29">
    <property type="entry name" value="HEMOGLOBIN AND HEMOGLOBIN-HAPTOGLOBIN-BINDING PROTEIN 1-RELATED"/>
    <property type="match status" value="1"/>
</dbReference>
<comment type="subcellular location">
    <subcellularLocation>
        <location evidence="1 11">Cell outer membrane</location>
        <topology evidence="1 11">Multi-pass membrane protein</topology>
    </subcellularLocation>
</comment>